<evidence type="ECO:0000313" key="2">
    <source>
        <dbReference type="Proteomes" id="UP001497522"/>
    </source>
</evidence>
<accession>A0ABP1BDE6</accession>
<protein>
    <submittedName>
        <fullName evidence="1">Uncharacterized protein</fullName>
    </submittedName>
</protein>
<evidence type="ECO:0000313" key="1">
    <source>
        <dbReference type="EMBL" id="CAK9873182.1"/>
    </source>
</evidence>
<name>A0ABP1BDE6_9BRYO</name>
<gene>
    <name evidence="1" type="ORF">CSSPJE1EN2_LOCUS15752</name>
</gene>
<organism evidence="1 2">
    <name type="scientific">Sphagnum jensenii</name>
    <dbReference type="NCBI Taxonomy" id="128206"/>
    <lineage>
        <taxon>Eukaryota</taxon>
        <taxon>Viridiplantae</taxon>
        <taxon>Streptophyta</taxon>
        <taxon>Embryophyta</taxon>
        <taxon>Bryophyta</taxon>
        <taxon>Sphagnophytina</taxon>
        <taxon>Sphagnopsida</taxon>
        <taxon>Sphagnales</taxon>
        <taxon>Sphagnaceae</taxon>
        <taxon>Sphagnum</taxon>
    </lineage>
</organism>
<keyword evidence="2" id="KW-1185">Reference proteome</keyword>
<sequence length="70" mass="7601">MRKASNSSDKSASAGLKSFDGKEAATASHLVPQSDSRLFFEFSRRVQYYSWGPPPPAAPPLNPIDNLVCC</sequence>
<proteinExistence type="predicted"/>
<reference evidence="1" key="1">
    <citation type="submission" date="2024-03" db="EMBL/GenBank/DDBJ databases">
        <authorList>
            <consortium name="ELIXIR-Norway"/>
            <consortium name="Elixir Norway"/>
        </authorList>
    </citation>
    <scope>NUCLEOTIDE SEQUENCE</scope>
</reference>
<dbReference type="EMBL" id="OZ023704">
    <property type="protein sequence ID" value="CAK9873182.1"/>
    <property type="molecule type" value="Genomic_DNA"/>
</dbReference>
<dbReference type="Proteomes" id="UP001497522">
    <property type="component" value="Chromosome 3"/>
</dbReference>